<organism evidence="3 4">
    <name type="scientific">Fistulina hepatica ATCC 64428</name>
    <dbReference type="NCBI Taxonomy" id="1128425"/>
    <lineage>
        <taxon>Eukaryota</taxon>
        <taxon>Fungi</taxon>
        <taxon>Dikarya</taxon>
        <taxon>Basidiomycota</taxon>
        <taxon>Agaricomycotina</taxon>
        <taxon>Agaricomycetes</taxon>
        <taxon>Agaricomycetidae</taxon>
        <taxon>Agaricales</taxon>
        <taxon>Fistulinaceae</taxon>
        <taxon>Fistulina</taxon>
    </lineage>
</organism>
<dbReference type="InterPro" id="IPR041677">
    <property type="entry name" value="DNA2/NAM7_AAA_11"/>
</dbReference>
<dbReference type="Gene3D" id="3.40.50.300">
    <property type="entry name" value="P-loop containing nucleotide triphosphate hydrolases"/>
    <property type="match status" value="2"/>
</dbReference>
<feature type="domain" description="DNA2/NAM7 helicase helicase" evidence="1">
    <location>
        <begin position="261"/>
        <end position="446"/>
    </location>
</feature>
<keyword evidence="4" id="KW-1185">Reference proteome</keyword>
<dbReference type="PANTHER" id="PTHR10887:SF495">
    <property type="entry name" value="HELICASE SENATAXIN ISOFORM X1-RELATED"/>
    <property type="match status" value="1"/>
</dbReference>
<accession>A0A0D7AAB7</accession>
<evidence type="ECO:0000259" key="2">
    <source>
        <dbReference type="Pfam" id="PF13087"/>
    </source>
</evidence>
<dbReference type="SUPFAM" id="SSF52540">
    <property type="entry name" value="P-loop containing nucleoside triphosphate hydrolases"/>
    <property type="match status" value="1"/>
</dbReference>
<proteinExistence type="predicted"/>
<dbReference type="GO" id="GO:0004386">
    <property type="term" value="F:helicase activity"/>
    <property type="evidence" value="ECO:0007669"/>
    <property type="project" value="InterPro"/>
</dbReference>
<sequence length="787" mass="88359">MLLFKQSISHRFLPAIIAEQNAANEVFTQRIASWPLHKLKSEGYTLTGLSAFWLDKRHPSGPVAGFTSAEPGCVLPDHLLREGMGVLLSRIDPFREQACEGTVTQVTPWTLYISFESKFERLDEGTWRLDIRNSNIAASRMTQAVNAMHDDCASQDTNRYVDSAGRIRETILRGTYLRSELLQGFRPPPETIDMTNSEVSPWLGFDESLEDVNSELANVAFDDSAQKSGIFNEDQFIHSWARRYSRPDPIVMDGDPPMLDLNEAQVRAVALMIGERLSLVQGPPGTGKTKTIVEAVRLLKHHFQVPHPLLVCTYTNVAVDNLVEGLADVGVRPLRIGTGRLKPEQEKFMLERQMQCHALWPDVHALENRIERIEEDMLRLREQIHAEQQWLEKHDASSRQGLAHKERLQRMRMARETKEQQRYTVLWRKKCLERKITRDCIDAADVSRHVSLVGDHKQLPPVILSGRAFAAGFSVSLFERLIEEGNVPNIMLNVQYRMHPTISQFPSSEFYNFELRDGTVDAAGRVHPHLVPPSSLYISHLATSAGDIVGGTLPSSDANPPSVIFINHSGLESSRDRSRVNYSEANIVASLVEDLLLKNPDLTGDEIGIIAPYAAQISLITRMFSQENKYTARFNEVLGERRAAQVARIEIKTVDGFEGRQKEVIVFSTVRNNPRGYIGFLADRRRLNVGLTRAKRGLFVIGGMETLKVAKTKSSEVSGVAASGGAESWRRYIQWLNEQGLVLDLTGNARAEMLLNRNLVALRATQPLAVQASTQDGAYKKLLFASR</sequence>
<name>A0A0D7AAB7_9AGAR</name>
<evidence type="ECO:0000313" key="4">
    <source>
        <dbReference type="Proteomes" id="UP000054144"/>
    </source>
</evidence>
<dbReference type="InterPro" id="IPR027417">
    <property type="entry name" value="P-loop_NTPase"/>
</dbReference>
<keyword evidence="3" id="KW-0378">Hydrolase</keyword>
<dbReference type="AlphaFoldDB" id="A0A0D7AAB7"/>
<evidence type="ECO:0000259" key="1">
    <source>
        <dbReference type="Pfam" id="PF13086"/>
    </source>
</evidence>
<evidence type="ECO:0000313" key="3">
    <source>
        <dbReference type="EMBL" id="KIY47635.1"/>
    </source>
</evidence>
<dbReference type="CDD" id="cd18808">
    <property type="entry name" value="SF1_C_Upf1"/>
    <property type="match status" value="1"/>
</dbReference>
<dbReference type="OrthoDB" id="6513042at2759"/>
<feature type="domain" description="DNA2/NAM7 helicase-like C-terminal" evidence="2">
    <location>
        <begin position="474"/>
        <end position="703"/>
    </location>
</feature>
<dbReference type="InterPro" id="IPR045055">
    <property type="entry name" value="DNA2/NAM7-like"/>
</dbReference>
<dbReference type="InterPro" id="IPR041679">
    <property type="entry name" value="DNA2/NAM7-like_C"/>
</dbReference>
<dbReference type="Pfam" id="PF13087">
    <property type="entry name" value="AAA_12"/>
    <property type="match status" value="1"/>
</dbReference>
<dbReference type="GO" id="GO:0016787">
    <property type="term" value="F:hydrolase activity"/>
    <property type="evidence" value="ECO:0007669"/>
    <property type="project" value="UniProtKB-KW"/>
</dbReference>
<gene>
    <name evidence="3" type="ORF">FISHEDRAFT_44940</name>
</gene>
<dbReference type="Pfam" id="PF13086">
    <property type="entry name" value="AAA_11"/>
    <property type="match status" value="1"/>
</dbReference>
<reference evidence="3 4" key="1">
    <citation type="journal article" date="2015" name="Fungal Genet. Biol.">
        <title>Evolution of novel wood decay mechanisms in Agaricales revealed by the genome sequences of Fistulina hepatica and Cylindrobasidium torrendii.</title>
        <authorList>
            <person name="Floudas D."/>
            <person name="Held B.W."/>
            <person name="Riley R."/>
            <person name="Nagy L.G."/>
            <person name="Koehler G."/>
            <person name="Ransdell A.S."/>
            <person name="Younus H."/>
            <person name="Chow J."/>
            <person name="Chiniquy J."/>
            <person name="Lipzen A."/>
            <person name="Tritt A."/>
            <person name="Sun H."/>
            <person name="Haridas S."/>
            <person name="LaButti K."/>
            <person name="Ohm R.A."/>
            <person name="Kues U."/>
            <person name="Blanchette R.A."/>
            <person name="Grigoriev I.V."/>
            <person name="Minto R.E."/>
            <person name="Hibbett D.S."/>
        </authorList>
    </citation>
    <scope>NUCLEOTIDE SEQUENCE [LARGE SCALE GENOMIC DNA]</scope>
    <source>
        <strain evidence="3 4">ATCC 64428</strain>
    </source>
</reference>
<protein>
    <submittedName>
        <fullName evidence="3">p-loop containing nucleoside triphosphate hydrolase protein</fullName>
    </submittedName>
</protein>
<dbReference type="Proteomes" id="UP000054144">
    <property type="component" value="Unassembled WGS sequence"/>
</dbReference>
<dbReference type="InterPro" id="IPR047187">
    <property type="entry name" value="SF1_C_Upf1"/>
</dbReference>
<dbReference type="EMBL" id="KN881930">
    <property type="protein sequence ID" value="KIY47635.1"/>
    <property type="molecule type" value="Genomic_DNA"/>
</dbReference>
<dbReference type="PANTHER" id="PTHR10887">
    <property type="entry name" value="DNA2/NAM7 HELICASE FAMILY"/>
    <property type="match status" value="1"/>
</dbReference>